<dbReference type="Proteomes" id="UP000735302">
    <property type="component" value="Unassembled WGS sequence"/>
</dbReference>
<evidence type="ECO:0000313" key="8">
    <source>
        <dbReference type="EMBL" id="GFN78348.1"/>
    </source>
</evidence>
<evidence type="ECO:0000313" key="9">
    <source>
        <dbReference type="Proteomes" id="UP000735302"/>
    </source>
</evidence>
<name>A0AAV3Y7V9_9GAST</name>
<keyword evidence="1 8" id="KW-0378">Hydrolase</keyword>
<comment type="caution">
    <text evidence="8">The sequence shown here is derived from an EMBL/GenBank/DDBJ whole genome shotgun (WGS) entry which is preliminary data.</text>
</comment>
<dbReference type="Gene3D" id="3.30.870.10">
    <property type="entry name" value="Endonuclease Chain A"/>
    <property type="match status" value="1"/>
</dbReference>
<feature type="domain" description="PLD phosphodiesterase" evidence="7">
    <location>
        <begin position="65"/>
        <end position="92"/>
    </location>
</feature>
<evidence type="ECO:0000259" key="7">
    <source>
        <dbReference type="PROSITE" id="PS50035"/>
    </source>
</evidence>
<dbReference type="PANTHER" id="PTHR43856:SF1">
    <property type="entry name" value="MITOCHONDRIAL CARDIOLIPIN HYDROLASE"/>
    <property type="match status" value="1"/>
</dbReference>
<reference evidence="8 9" key="1">
    <citation type="journal article" date="2021" name="Elife">
        <title>Chloroplast acquisition without the gene transfer in kleptoplastic sea slugs, Plakobranchus ocellatus.</title>
        <authorList>
            <person name="Maeda T."/>
            <person name="Takahashi S."/>
            <person name="Yoshida T."/>
            <person name="Shimamura S."/>
            <person name="Takaki Y."/>
            <person name="Nagai Y."/>
            <person name="Toyoda A."/>
            <person name="Suzuki Y."/>
            <person name="Arimoto A."/>
            <person name="Ishii H."/>
            <person name="Satoh N."/>
            <person name="Nishiyama T."/>
            <person name="Hasebe M."/>
            <person name="Maruyama T."/>
            <person name="Minagawa J."/>
            <person name="Obokata J."/>
            <person name="Shigenobu S."/>
        </authorList>
    </citation>
    <scope>NUCLEOTIDE SEQUENCE [LARGE SCALE GENOMIC DNA]</scope>
</reference>
<dbReference type="EMBL" id="BLXT01000588">
    <property type="protein sequence ID" value="GFN78348.1"/>
    <property type="molecule type" value="Genomic_DNA"/>
</dbReference>
<dbReference type="PANTHER" id="PTHR43856">
    <property type="entry name" value="CARDIOLIPIN HYDROLASE"/>
    <property type="match status" value="1"/>
</dbReference>
<dbReference type="SUPFAM" id="SSF56024">
    <property type="entry name" value="Phospholipase D/nuclease"/>
    <property type="match status" value="1"/>
</dbReference>
<dbReference type="InterPro" id="IPR051406">
    <property type="entry name" value="PLD_domain"/>
</dbReference>
<gene>
    <name evidence="8" type="ORF">PoB_000485400</name>
</gene>
<protein>
    <recommendedName>
        <fullName evidence="5">Mitochondrial cardiolipin hydrolase</fullName>
    </recommendedName>
    <alternativeName>
        <fullName evidence="6">Mitochondrial phospholipase</fullName>
    </alternativeName>
</protein>
<dbReference type="Pfam" id="PF13091">
    <property type="entry name" value="PLDc_2"/>
    <property type="match status" value="1"/>
</dbReference>
<dbReference type="AlphaFoldDB" id="A0AAV3Y7V9"/>
<dbReference type="PROSITE" id="PS50035">
    <property type="entry name" value="PLD"/>
    <property type="match status" value="1"/>
</dbReference>
<dbReference type="InterPro" id="IPR001736">
    <property type="entry name" value="PLipase_D/transphosphatidylase"/>
</dbReference>
<dbReference type="GO" id="GO:0016042">
    <property type="term" value="P:lipid catabolic process"/>
    <property type="evidence" value="ECO:0007669"/>
    <property type="project" value="UniProtKB-KW"/>
</dbReference>
<keyword evidence="2" id="KW-0442">Lipid degradation</keyword>
<dbReference type="CDD" id="cd09171">
    <property type="entry name" value="PLDc_vPLD6_like"/>
    <property type="match status" value="1"/>
</dbReference>
<dbReference type="SMART" id="SM00155">
    <property type="entry name" value="PLDc"/>
    <property type="match status" value="1"/>
</dbReference>
<dbReference type="GO" id="GO:0005739">
    <property type="term" value="C:mitochondrion"/>
    <property type="evidence" value="ECO:0007669"/>
    <property type="project" value="TreeGrafter"/>
</dbReference>
<dbReference type="InterPro" id="IPR025202">
    <property type="entry name" value="PLD-like_dom"/>
</dbReference>
<accession>A0AAV3Y7V9</accession>
<dbReference type="GO" id="GO:0034587">
    <property type="term" value="P:piRNA processing"/>
    <property type="evidence" value="ECO:0007669"/>
    <property type="project" value="TreeGrafter"/>
</dbReference>
<evidence type="ECO:0000256" key="4">
    <source>
        <dbReference type="ARBA" id="ARBA00038012"/>
    </source>
</evidence>
<keyword evidence="9" id="KW-1185">Reference proteome</keyword>
<comment type="similarity">
    <text evidence="4">Belongs to the phospholipase D family. MitoPLD/Zucchini subfamily.</text>
</comment>
<evidence type="ECO:0000256" key="3">
    <source>
        <dbReference type="ARBA" id="ARBA00023098"/>
    </source>
</evidence>
<organism evidence="8 9">
    <name type="scientific">Plakobranchus ocellatus</name>
    <dbReference type="NCBI Taxonomy" id="259542"/>
    <lineage>
        <taxon>Eukaryota</taxon>
        <taxon>Metazoa</taxon>
        <taxon>Spiralia</taxon>
        <taxon>Lophotrochozoa</taxon>
        <taxon>Mollusca</taxon>
        <taxon>Gastropoda</taxon>
        <taxon>Heterobranchia</taxon>
        <taxon>Euthyneura</taxon>
        <taxon>Panpulmonata</taxon>
        <taxon>Sacoglossa</taxon>
        <taxon>Placobranchoidea</taxon>
        <taxon>Plakobranchidae</taxon>
        <taxon>Plakobranchus</taxon>
    </lineage>
</organism>
<evidence type="ECO:0000256" key="2">
    <source>
        <dbReference type="ARBA" id="ARBA00022963"/>
    </source>
</evidence>
<dbReference type="GO" id="GO:0016891">
    <property type="term" value="F:RNA endonuclease activity producing 5'-phosphomonoesters, hydrolytic mechanism"/>
    <property type="evidence" value="ECO:0007669"/>
    <property type="project" value="TreeGrafter"/>
</dbReference>
<evidence type="ECO:0000256" key="5">
    <source>
        <dbReference type="ARBA" id="ARBA00040549"/>
    </source>
</evidence>
<proteinExistence type="inferred from homology"/>
<evidence type="ECO:0000256" key="6">
    <source>
        <dbReference type="ARBA" id="ARBA00043167"/>
    </source>
</evidence>
<sequence>MLKCQSTLDVCVFVITCKELGDIIARLFRRGVKVRIITDDEQLEASGSQIWSLIRDGIPVRTNKTSYLMHHKFAIVDGNLLINGSFNWTKQAITGNQENLIITDNEAITTHFVNEFQRLWTLYDPLKRLGSSSTSRRSGTDFDVKDI</sequence>
<evidence type="ECO:0000256" key="1">
    <source>
        <dbReference type="ARBA" id="ARBA00022801"/>
    </source>
</evidence>
<keyword evidence="3" id="KW-0443">Lipid metabolism</keyword>